<dbReference type="GO" id="GO:0016301">
    <property type="term" value="F:kinase activity"/>
    <property type="evidence" value="ECO:0007669"/>
    <property type="project" value="UniProtKB-KW"/>
</dbReference>
<keyword evidence="1" id="KW-0675">Receptor</keyword>
<name>A0A5B7AGF4_DAVIN</name>
<dbReference type="AlphaFoldDB" id="A0A5B7AGF4"/>
<proteinExistence type="predicted"/>
<keyword evidence="1" id="KW-0808">Transferase</keyword>
<accession>A0A5B7AGF4</accession>
<evidence type="ECO:0000313" key="1">
    <source>
        <dbReference type="EMBL" id="MPA54916.1"/>
    </source>
</evidence>
<gene>
    <name evidence="1" type="ORF">Din_024357</name>
</gene>
<dbReference type="EC" id="2.7.13.-" evidence="1"/>
<dbReference type="GO" id="GO:0046872">
    <property type="term" value="F:metal ion binding"/>
    <property type="evidence" value="ECO:0007669"/>
    <property type="project" value="UniProtKB-KW"/>
</dbReference>
<dbReference type="PANTHER" id="PTHR24423:SF629">
    <property type="entry name" value="PROTEIN EIN4"/>
    <property type="match status" value="1"/>
</dbReference>
<dbReference type="GO" id="GO:0038199">
    <property type="term" value="F:ethylene receptor activity"/>
    <property type="evidence" value="ECO:0007669"/>
    <property type="project" value="TreeGrafter"/>
</dbReference>
<dbReference type="GO" id="GO:0051740">
    <property type="term" value="F:ethylene binding"/>
    <property type="evidence" value="ECO:0007669"/>
    <property type="project" value="TreeGrafter"/>
</dbReference>
<dbReference type="GO" id="GO:0005524">
    <property type="term" value="F:ATP binding"/>
    <property type="evidence" value="ECO:0007669"/>
    <property type="project" value="UniProtKB-KW"/>
</dbReference>
<dbReference type="GO" id="GO:0005783">
    <property type="term" value="C:endoplasmic reticulum"/>
    <property type="evidence" value="ECO:0007669"/>
    <property type="project" value="TreeGrafter"/>
</dbReference>
<dbReference type="PANTHER" id="PTHR24423">
    <property type="entry name" value="TWO-COMPONENT SENSOR HISTIDINE KINASE"/>
    <property type="match status" value="1"/>
</dbReference>
<organism evidence="1">
    <name type="scientific">Davidia involucrata</name>
    <name type="common">Dove tree</name>
    <dbReference type="NCBI Taxonomy" id="16924"/>
    <lineage>
        <taxon>Eukaryota</taxon>
        <taxon>Viridiplantae</taxon>
        <taxon>Streptophyta</taxon>
        <taxon>Embryophyta</taxon>
        <taxon>Tracheophyta</taxon>
        <taxon>Spermatophyta</taxon>
        <taxon>Magnoliopsida</taxon>
        <taxon>eudicotyledons</taxon>
        <taxon>Gunneridae</taxon>
        <taxon>Pentapetalae</taxon>
        <taxon>asterids</taxon>
        <taxon>Cornales</taxon>
        <taxon>Nyssaceae</taxon>
        <taxon>Davidia</taxon>
    </lineage>
</organism>
<reference evidence="1" key="1">
    <citation type="submission" date="2019-08" db="EMBL/GenBank/DDBJ databases">
        <title>Reference gene set and small RNA set construction with multiple tissues from Davidia involucrata Baill.</title>
        <authorList>
            <person name="Yang H."/>
            <person name="Zhou C."/>
            <person name="Li G."/>
            <person name="Wang J."/>
            <person name="Gao P."/>
            <person name="Wang M."/>
            <person name="Wang R."/>
            <person name="Zhao Y."/>
        </authorList>
    </citation>
    <scope>NUCLEOTIDE SEQUENCE</scope>
    <source>
        <tissue evidence="1">Mixed with DoveR01_LX</tissue>
    </source>
</reference>
<protein>
    <submittedName>
        <fullName evidence="1">Putative ethylene receptor sensor 4</fullName>
        <ecNumber evidence="1">2.7.13.-</ecNumber>
    </submittedName>
</protein>
<sequence>MGTHFPFEKKRDQSHLISTPYCTPLWLSFLRPWICRICAVWMPDSALGAASSGGYGESVAVAAIRMPMLCVSNFKGGTPELVETRYAKLVLVLPTTNHSVCVPPSTSWSHWEFLL</sequence>
<dbReference type="EMBL" id="GHES01024357">
    <property type="protein sequence ID" value="MPA54916.1"/>
    <property type="molecule type" value="Transcribed_RNA"/>
</dbReference>